<dbReference type="InterPro" id="IPR022643">
    <property type="entry name" value="De-COase2_C"/>
</dbReference>
<dbReference type="InterPro" id="IPR009006">
    <property type="entry name" value="Ala_racemase/Decarboxylase_C"/>
</dbReference>
<evidence type="ECO:0000259" key="6">
    <source>
        <dbReference type="Pfam" id="PF00278"/>
    </source>
</evidence>
<organism evidence="8 9">
    <name type="scientific">Enterovibrio norvegicus FF-454</name>
    <dbReference type="NCBI Taxonomy" id="1185651"/>
    <lineage>
        <taxon>Bacteria</taxon>
        <taxon>Pseudomonadati</taxon>
        <taxon>Pseudomonadota</taxon>
        <taxon>Gammaproteobacteria</taxon>
        <taxon>Vibrionales</taxon>
        <taxon>Vibrionaceae</taxon>
        <taxon>Enterovibrio</taxon>
    </lineage>
</organism>
<dbReference type="PANTHER" id="PTHR43727">
    <property type="entry name" value="DIAMINOPIMELATE DECARBOXYLASE"/>
    <property type="match status" value="1"/>
</dbReference>
<keyword evidence="2 3" id="KW-0663">Pyridoxal phosphate</keyword>
<feature type="modified residue" description="N6-(pyridoxal phosphate)lysine" evidence="3">
    <location>
        <position position="55"/>
    </location>
</feature>
<dbReference type="PRINTS" id="PR01179">
    <property type="entry name" value="ODADCRBXLASE"/>
</dbReference>
<dbReference type="EMBL" id="AJWN02000090">
    <property type="protein sequence ID" value="OEE58979.1"/>
    <property type="molecule type" value="Genomic_DNA"/>
</dbReference>
<evidence type="ECO:0000313" key="9">
    <source>
        <dbReference type="Proteomes" id="UP000095039"/>
    </source>
</evidence>
<feature type="domain" description="Orn/DAP/Arg decarboxylase 2 C-terminal" evidence="6">
    <location>
        <begin position="24"/>
        <end position="395"/>
    </location>
</feature>
<evidence type="ECO:0000313" key="8">
    <source>
        <dbReference type="EMBL" id="OEE58979.1"/>
    </source>
</evidence>
<proteinExistence type="inferred from homology"/>
<feature type="compositionally biased region" description="Polar residues" evidence="5">
    <location>
        <begin position="450"/>
        <end position="462"/>
    </location>
</feature>
<feature type="active site" description="Proton donor" evidence="3">
    <location>
        <position position="368"/>
    </location>
</feature>
<dbReference type="SUPFAM" id="SSF50621">
    <property type="entry name" value="Alanine racemase C-terminal domain-like"/>
    <property type="match status" value="1"/>
</dbReference>
<dbReference type="RefSeq" id="WP_016961211.1">
    <property type="nucleotide sequence ID" value="NZ_AJWN02000090.1"/>
</dbReference>
<evidence type="ECO:0000259" key="7">
    <source>
        <dbReference type="Pfam" id="PF02784"/>
    </source>
</evidence>
<dbReference type="SUPFAM" id="SSF51419">
    <property type="entry name" value="PLP-binding barrel"/>
    <property type="match status" value="1"/>
</dbReference>
<evidence type="ECO:0000256" key="3">
    <source>
        <dbReference type="PIRSR" id="PIRSR600183-50"/>
    </source>
</evidence>
<dbReference type="GO" id="GO:0009089">
    <property type="term" value="P:lysine biosynthetic process via diaminopimelate"/>
    <property type="evidence" value="ECO:0007669"/>
    <property type="project" value="TreeGrafter"/>
</dbReference>
<comment type="caution">
    <text evidence="8">The sequence shown here is derived from an EMBL/GenBank/DDBJ whole genome shotgun (WGS) entry which is preliminary data.</text>
</comment>
<name>A0A1E5C0H9_9GAMM</name>
<evidence type="ECO:0000256" key="2">
    <source>
        <dbReference type="ARBA" id="ARBA00022898"/>
    </source>
</evidence>
<feature type="compositionally biased region" description="Basic and acidic residues" evidence="5">
    <location>
        <begin position="1"/>
        <end position="14"/>
    </location>
</feature>
<feature type="domain" description="Orn/DAP/Arg decarboxylase 2 N-terminal" evidence="7">
    <location>
        <begin position="34"/>
        <end position="280"/>
    </location>
</feature>
<gene>
    <name evidence="8" type="ORF">A1OK_02945</name>
</gene>
<dbReference type="InterPro" id="IPR000183">
    <property type="entry name" value="Orn/DAP/Arg_de-COase"/>
</dbReference>
<comment type="similarity">
    <text evidence="4">Belongs to the Orn/Lys/Arg decarboxylase class-II family.</text>
</comment>
<dbReference type="Pfam" id="PF00278">
    <property type="entry name" value="Orn_DAP_Arg_deC"/>
    <property type="match status" value="1"/>
</dbReference>
<sequence>MKETSTPDRIHGDAPSRSLPPTPFYVYDQAGVQQQCDRLKAVTLPDVATVLYSLKANPNPSLVDTIVKQGLGCDVSSAFELDVALSSGVDPKNIGCVGPYKSTRLLTECVRNNIAFVAVESTDELIELGALKQRYDADTAILLRLNPNIEISGGSMKMGGAASQFGITEEELPSLLALAEINQIAISGVHIYATTRVLDPASFMTNFSTLCDYLIQLQTRFVLPLHWLNLGGGFGIPYYKGEASLSVECMQEALLELQQNLIEKTGATRLFFESGRFIVGENGKAVVQVKSIKQSGGKTFVVCDGGYNLFHGATAFANLMRKPYFIGKAQGHSLKVIAQSGLPERMETRNERAIEGEYTRYTLVGPLCTPSDIIADKFDSEPLAVGDYLVVHQVGAYAVTSSPGLFIGHGFPAEFMVTPRGVKQVGRQDSIEEMKRRYRPMDEGVATESPGGTESNTLRRAS</sequence>
<dbReference type="Gene3D" id="2.40.37.10">
    <property type="entry name" value="Lyase, Ornithine Decarboxylase, Chain A, domain 1"/>
    <property type="match status" value="1"/>
</dbReference>
<reference evidence="8 9" key="1">
    <citation type="journal article" date="2012" name="Science">
        <title>Ecological populations of bacteria act as socially cohesive units of antibiotic production and resistance.</title>
        <authorList>
            <person name="Cordero O.X."/>
            <person name="Wildschutte H."/>
            <person name="Kirkup B."/>
            <person name="Proehl S."/>
            <person name="Ngo L."/>
            <person name="Hussain F."/>
            <person name="Le Roux F."/>
            <person name="Mincer T."/>
            <person name="Polz M.F."/>
        </authorList>
    </citation>
    <scope>NUCLEOTIDE SEQUENCE [LARGE SCALE GENOMIC DNA]</scope>
    <source>
        <strain evidence="8 9">FF-454</strain>
    </source>
</reference>
<protein>
    <submittedName>
        <fullName evidence="8">Amino acid decarboxylase</fullName>
    </submittedName>
</protein>
<dbReference type="Gene3D" id="3.20.20.10">
    <property type="entry name" value="Alanine racemase"/>
    <property type="match status" value="1"/>
</dbReference>
<evidence type="ECO:0000256" key="4">
    <source>
        <dbReference type="RuleBase" id="RU003737"/>
    </source>
</evidence>
<feature type="compositionally biased region" description="Basic and acidic residues" evidence="5">
    <location>
        <begin position="429"/>
        <end position="442"/>
    </location>
</feature>
<dbReference type="Proteomes" id="UP000095039">
    <property type="component" value="Unassembled WGS sequence"/>
</dbReference>
<dbReference type="InterPro" id="IPR022644">
    <property type="entry name" value="De-COase2_N"/>
</dbReference>
<evidence type="ECO:0000256" key="5">
    <source>
        <dbReference type="SAM" id="MobiDB-lite"/>
    </source>
</evidence>
<keyword evidence="9" id="KW-1185">Reference proteome</keyword>
<dbReference type="Pfam" id="PF02784">
    <property type="entry name" value="Orn_Arg_deC_N"/>
    <property type="match status" value="1"/>
</dbReference>
<feature type="region of interest" description="Disordered" evidence="5">
    <location>
        <begin position="426"/>
        <end position="462"/>
    </location>
</feature>
<accession>A0A1E5C0H9</accession>
<dbReference type="PANTHER" id="PTHR43727:SF2">
    <property type="entry name" value="GROUP IV DECARBOXYLASE"/>
    <property type="match status" value="1"/>
</dbReference>
<dbReference type="GO" id="GO:0008836">
    <property type="term" value="F:diaminopimelate decarboxylase activity"/>
    <property type="evidence" value="ECO:0007669"/>
    <property type="project" value="TreeGrafter"/>
</dbReference>
<dbReference type="AlphaFoldDB" id="A0A1E5C0H9"/>
<feature type="region of interest" description="Disordered" evidence="5">
    <location>
        <begin position="1"/>
        <end position="21"/>
    </location>
</feature>
<dbReference type="InterPro" id="IPR029066">
    <property type="entry name" value="PLP-binding_barrel"/>
</dbReference>
<comment type="cofactor">
    <cofactor evidence="1 3">
        <name>pyridoxal 5'-phosphate</name>
        <dbReference type="ChEBI" id="CHEBI:597326"/>
    </cofactor>
</comment>
<evidence type="ECO:0000256" key="1">
    <source>
        <dbReference type="ARBA" id="ARBA00001933"/>
    </source>
</evidence>